<reference evidence="3" key="1">
    <citation type="journal article" date="2013" name="Genome Announc.">
        <title>Genome sequence of the basidiomycetous yeast Pseudozyma antarctica T-34, a producer of the glycolipid biosurfactants mannosylerythritol lipids.</title>
        <authorList>
            <person name="Morita T."/>
            <person name="Koike H."/>
            <person name="Koyama Y."/>
            <person name="Hagiwara H."/>
            <person name="Ito E."/>
            <person name="Fukuoka T."/>
            <person name="Imura T."/>
            <person name="Machida M."/>
            <person name="Kitamoto D."/>
        </authorList>
    </citation>
    <scope>NUCLEOTIDE SEQUENCE [LARGE SCALE GENOMIC DNA]</scope>
    <source>
        <strain evidence="3">T-34</strain>
    </source>
</reference>
<dbReference type="Proteomes" id="UP000011976">
    <property type="component" value="Unassembled WGS sequence"/>
</dbReference>
<dbReference type="EMBL" id="DF196793">
    <property type="protein sequence ID" value="GAC77711.1"/>
    <property type="molecule type" value="Genomic_DNA"/>
</dbReference>
<accession>M9LTG3</accession>
<gene>
    <name evidence="2" type="ORF">PANT_27d00084</name>
</gene>
<organism evidence="2 3">
    <name type="scientific">Pseudozyma antarctica (strain T-34)</name>
    <name type="common">Yeast</name>
    <name type="synonym">Candida antarctica</name>
    <dbReference type="NCBI Taxonomy" id="1151754"/>
    <lineage>
        <taxon>Eukaryota</taxon>
        <taxon>Fungi</taxon>
        <taxon>Dikarya</taxon>
        <taxon>Basidiomycota</taxon>
        <taxon>Ustilaginomycotina</taxon>
        <taxon>Ustilaginomycetes</taxon>
        <taxon>Ustilaginales</taxon>
        <taxon>Ustilaginaceae</taxon>
        <taxon>Moesziomyces</taxon>
    </lineage>
</organism>
<evidence type="ECO:0000313" key="2">
    <source>
        <dbReference type="EMBL" id="GAC77711.1"/>
    </source>
</evidence>
<dbReference type="AlphaFoldDB" id="M9LTG3"/>
<feature type="region of interest" description="Disordered" evidence="1">
    <location>
        <begin position="1"/>
        <end position="37"/>
    </location>
</feature>
<evidence type="ECO:0000256" key="1">
    <source>
        <dbReference type="SAM" id="MobiDB-lite"/>
    </source>
</evidence>
<name>M9LTG3_PSEA3</name>
<sequence>MLLRPSPGRVRAVMRSAAHTRVRPRLPTAPTPRPASTSRMAHLYNPAHMRAVSHRCYSSAARAPQRSTLAALKKALLRATHALRTGVVRHATRVWTPRHVLAAIKIAAPHVRSSLLRGAADVFRATSSQNTARAAYARFTSPSVGFARGGLSGIGARPSGGQLALSPLRGGVGLQSARQFSSGGARVFDNLVVNAPLALRLAADEMNGKAKLARRPLATTPRRLGAAPNPRRTGTTFSTAKLARNAAVFAATPRSVPSIPSVPSVPSARSVVESCPSVVGDEEPAEMGMYFRMPLPDAEVGTVVRMRLIDPLYDALGGRDPAPGLQGRLFDRAFLHDACTALQYEHARYMQAKALLRVLWSSGLMDGAQMDMEDPAMWVVHIPGARPDDVRRAMGAVEFGWTAWCEVEERAEGLDLSCAWEAESEHSDTKASEEEAFELLDLSLPESSVQGVSERSSSLYDSRASF</sequence>
<dbReference type="OrthoDB" id="2585251at2759"/>
<evidence type="ECO:0000313" key="3">
    <source>
        <dbReference type="Proteomes" id="UP000011976"/>
    </source>
</evidence>
<protein>
    <submittedName>
        <fullName evidence="2">Uncharacterized protein</fullName>
    </submittedName>
</protein>
<proteinExistence type="predicted"/>
<dbReference type="STRING" id="1151754.M9LTG3"/>